<name>A0A0F9E8P1_9ZZZZ</name>
<sequence length="119" mass="12477">MNHIKRFALALTLAAIALGCTPSQRSAIPVLSTVDAVGKGISKLLGWCEEHDVSIEDVLKAKKALDEKNYVEAAALATELVEKIGKNEDVPEEIALLAGLVRGAAAAQAIGEGMRAISQ</sequence>
<dbReference type="EMBL" id="LAZR01028433">
    <property type="protein sequence ID" value="KKL62626.1"/>
    <property type="molecule type" value="Genomic_DNA"/>
</dbReference>
<evidence type="ECO:0000313" key="1">
    <source>
        <dbReference type="EMBL" id="KKL62626.1"/>
    </source>
</evidence>
<gene>
    <name evidence="1" type="ORF">LCGC14_2183300</name>
</gene>
<proteinExistence type="predicted"/>
<dbReference type="AlphaFoldDB" id="A0A0F9E8P1"/>
<protein>
    <submittedName>
        <fullName evidence="1">Uncharacterized protein</fullName>
    </submittedName>
</protein>
<dbReference type="PROSITE" id="PS51257">
    <property type="entry name" value="PROKAR_LIPOPROTEIN"/>
    <property type="match status" value="1"/>
</dbReference>
<organism evidence="1">
    <name type="scientific">marine sediment metagenome</name>
    <dbReference type="NCBI Taxonomy" id="412755"/>
    <lineage>
        <taxon>unclassified sequences</taxon>
        <taxon>metagenomes</taxon>
        <taxon>ecological metagenomes</taxon>
    </lineage>
</organism>
<comment type="caution">
    <text evidence="1">The sequence shown here is derived from an EMBL/GenBank/DDBJ whole genome shotgun (WGS) entry which is preliminary data.</text>
</comment>
<reference evidence="1" key="1">
    <citation type="journal article" date="2015" name="Nature">
        <title>Complex archaea that bridge the gap between prokaryotes and eukaryotes.</title>
        <authorList>
            <person name="Spang A."/>
            <person name="Saw J.H."/>
            <person name="Jorgensen S.L."/>
            <person name="Zaremba-Niedzwiedzka K."/>
            <person name="Martijn J."/>
            <person name="Lind A.E."/>
            <person name="van Eijk R."/>
            <person name="Schleper C."/>
            <person name="Guy L."/>
            <person name="Ettema T.J."/>
        </authorList>
    </citation>
    <scope>NUCLEOTIDE SEQUENCE</scope>
</reference>
<accession>A0A0F9E8P1</accession>